<dbReference type="Proteomes" id="UP000176723">
    <property type="component" value="Unassembled WGS sequence"/>
</dbReference>
<organism evidence="2 3">
    <name type="scientific">Candidatus Chisholmbacteria bacterium RIFCSPLOWO2_01_FULL_49_14</name>
    <dbReference type="NCBI Taxonomy" id="1797593"/>
    <lineage>
        <taxon>Bacteria</taxon>
        <taxon>Candidatus Chisholmiibacteriota</taxon>
    </lineage>
</organism>
<dbReference type="InterPro" id="IPR050256">
    <property type="entry name" value="Glycosyltransferase_2"/>
</dbReference>
<reference evidence="2 3" key="1">
    <citation type="journal article" date="2016" name="Nat. Commun.">
        <title>Thousands of microbial genomes shed light on interconnected biogeochemical processes in an aquifer system.</title>
        <authorList>
            <person name="Anantharaman K."/>
            <person name="Brown C.T."/>
            <person name="Hug L.A."/>
            <person name="Sharon I."/>
            <person name="Castelle C.J."/>
            <person name="Probst A.J."/>
            <person name="Thomas B.C."/>
            <person name="Singh A."/>
            <person name="Wilkins M.J."/>
            <person name="Karaoz U."/>
            <person name="Brodie E.L."/>
            <person name="Williams K.H."/>
            <person name="Hubbard S.S."/>
            <person name="Banfield J.F."/>
        </authorList>
    </citation>
    <scope>NUCLEOTIDE SEQUENCE [LARGE SCALE GENOMIC DNA]</scope>
</reference>
<evidence type="ECO:0000313" key="2">
    <source>
        <dbReference type="EMBL" id="OGY22365.1"/>
    </source>
</evidence>
<dbReference type="SUPFAM" id="SSF53448">
    <property type="entry name" value="Nucleotide-diphospho-sugar transferases"/>
    <property type="match status" value="1"/>
</dbReference>
<gene>
    <name evidence="2" type="ORF">A3A65_04385</name>
</gene>
<dbReference type="Gene3D" id="3.90.550.10">
    <property type="entry name" value="Spore Coat Polysaccharide Biosynthesis Protein SpsA, Chain A"/>
    <property type="match status" value="1"/>
</dbReference>
<evidence type="ECO:0000313" key="3">
    <source>
        <dbReference type="Proteomes" id="UP000176723"/>
    </source>
</evidence>
<accession>A0A1G1W3X2</accession>
<dbReference type="InterPro" id="IPR029044">
    <property type="entry name" value="Nucleotide-diphossugar_trans"/>
</dbReference>
<sequence>MKTIVIVPAYNEAPVIAIVLEGLKRELLKIGDFEIVVVDDGSTDRTFEIAKISGATTLKHPINRGLGGTLGTGFAYAKREKADLVVTFDGDGQHDPNDIHNLIGPIQRREADVVIGSRTMRGWGQIPLDRRPVVYLSNLVTKMLFGISTTDSQSGFRAFSKQAVKKISIKTQEMEVSSELFAEINRLNLKLVEVPVRVHYTRYSREKGQTNLNAFSVLLRLLLRLGR</sequence>
<feature type="domain" description="Glycosyltransferase 2-like" evidence="1">
    <location>
        <begin position="5"/>
        <end position="167"/>
    </location>
</feature>
<dbReference type="InterPro" id="IPR001173">
    <property type="entry name" value="Glyco_trans_2-like"/>
</dbReference>
<dbReference type="AlphaFoldDB" id="A0A1G1W3X2"/>
<dbReference type="CDD" id="cd04179">
    <property type="entry name" value="DPM_DPG-synthase_like"/>
    <property type="match status" value="1"/>
</dbReference>
<dbReference type="STRING" id="1797593.A3A65_04385"/>
<dbReference type="PANTHER" id="PTHR48090:SF7">
    <property type="entry name" value="RFBJ PROTEIN"/>
    <property type="match status" value="1"/>
</dbReference>
<dbReference type="EMBL" id="MHCL01000003">
    <property type="protein sequence ID" value="OGY22365.1"/>
    <property type="molecule type" value="Genomic_DNA"/>
</dbReference>
<protein>
    <recommendedName>
        <fullName evidence="1">Glycosyltransferase 2-like domain-containing protein</fullName>
    </recommendedName>
</protein>
<evidence type="ECO:0000259" key="1">
    <source>
        <dbReference type="Pfam" id="PF00535"/>
    </source>
</evidence>
<proteinExistence type="predicted"/>
<dbReference type="Pfam" id="PF00535">
    <property type="entry name" value="Glycos_transf_2"/>
    <property type="match status" value="1"/>
</dbReference>
<name>A0A1G1W3X2_9BACT</name>
<dbReference type="PANTHER" id="PTHR48090">
    <property type="entry name" value="UNDECAPRENYL-PHOSPHATE 4-DEOXY-4-FORMAMIDO-L-ARABINOSE TRANSFERASE-RELATED"/>
    <property type="match status" value="1"/>
</dbReference>
<comment type="caution">
    <text evidence="2">The sequence shown here is derived from an EMBL/GenBank/DDBJ whole genome shotgun (WGS) entry which is preliminary data.</text>
</comment>